<dbReference type="AlphaFoldDB" id="A0A1L5BMM3"/>
<dbReference type="Pfam" id="PF12236">
    <property type="entry name" value="Head-tail_con"/>
    <property type="match status" value="1"/>
</dbReference>
<organism evidence="5 6">
    <name type="scientific">Sphingobium indicum (strain DSM 16412 / CCM 7286 / MTCC 6364 / B90A)</name>
    <dbReference type="NCBI Taxonomy" id="861109"/>
    <lineage>
        <taxon>Bacteria</taxon>
        <taxon>Pseudomonadati</taxon>
        <taxon>Pseudomonadota</taxon>
        <taxon>Alphaproteobacteria</taxon>
        <taxon>Sphingomonadales</taxon>
        <taxon>Sphingomonadaceae</taxon>
        <taxon>Sphingobium</taxon>
    </lineage>
</organism>
<feature type="coiled-coil region" evidence="4">
    <location>
        <begin position="476"/>
        <end position="503"/>
    </location>
</feature>
<evidence type="ECO:0000256" key="2">
    <source>
        <dbReference type="ARBA" id="ARBA00022612"/>
    </source>
</evidence>
<dbReference type="KEGG" id="sinb:SIDU_06020"/>
<evidence type="ECO:0000256" key="3">
    <source>
        <dbReference type="ARBA" id="ARBA00023219"/>
    </source>
</evidence>
<dbReference type="EMBL" id="CP013070">
    <property type="protein sequence ID" value="APL94096.1"/>
    <property type="molecule type" value="Genomic_DNA"/>
</dbReference>
<comment type="subcellular location">
    <subcellularLocation>
        <location evidence="1">Virion</location>
    </subcellularLocation>
</comment>
<evidence type="ECO:0000313" key="5">
    <source>
        <dbReference type="EMBL" id="APL94096.1"/>
    </source>
</evidence>
<keyword evidence="3" id="KW-0231">Viral genome packaging</keyword>
<dbReference type="InterPro" id="IPR020991">
    <property type="entry name" value="Connector_podovirus"/>
</dbReference>
<keyword evidence="2" id="KW-1188">Viral release from host cell</keyword>
<keyword evidence="4" id="KW-0175">Coiled coil</keyword>
<reference evidence="5 6" key="1">
    <citation type="journal article" date="2012" name="J. Bacteriol.">
        <title>Genome sequence of Sphingobium indicum B90A, a hexachlorocyclohexane-degrading bacterium.</title>
        <authorList>
            <person name="Anand S."/>
            <person name="Sangwan N."/>
            <person name="Lata P."/>
            <person name="Kaur J."/>
            <person name="Dua A."/>
            <person name="Singh A.K."/>
            <person name="Verma M."/>
            <person name="Kaur J."/>
            <person name="Khurana J.P."/>
            <person name="Khurana P."/>
            <person name="Mathur S."/>
            <person name="Lal R."/>
        </authorList>
    </citation>
    <scope>NUCLEOTIDE SEQUENCE [LARGE SCALE GENOMIC DNA]</scope>
    <source>
        <strain evidence="6">DSM 16412 / CCM 7286 / MTCC 6364 / B90A</strain>
    </source>
</reference>
<protein>
    <submittedName>
        <fullName evidence="5">Phage tail protein</fullName>
    </submittedName>
</protein>
<evidence type="ECO:0000313" key="6">
    <source>
        <dbReference type="Proteomes" id="UP000004550"/>
    </source>
</evidence>
<sequence length="534" mass="60307">MKEIRQDYEPDWKEIARFCQPARSRFLNSETNRSRRLRNSKLFDEYAITSYRTLANGMTSGLSSPSRPWFKLATYDEALMDEPDVRFWLSEVERRMGAFFASTNFYGAAKTGYHELGLFGTEACVMVEHRTLGMVCHALTAGEYWVSMSDAMVNDTLYRRTPMNVRQAVQSFGKAVRKDIMSRYDRSDYEAIVNVFHAMEPDPDYRQGNPFSKPYRSVYWDEDDGKEAVLRLSGYHDQPFYAPRWDTTGSDTYGTSPAMEGLATIRELQVQVKRRNEAIDHLVKPEKVAKAGMRLTGQPGNIVSAADVDKDVVMVPYQIPYQAPQIIGQEIERCYRQIDSTSYADLFMAITNMQGIQPRNIEEIAARNEEKLTQLGPTIERVNNEKLAIAIDRVFGIQLRGGMLPPVPDAMNETELKVEFVSILTQMQRMVGLGQIERTASFVGNLAGAFPDAADKLNTDEMIDEYADRAGTPPKLIRTAEQVAQIRQQRAQQQNQAKMAEMMPAVQQGADAARLLSETDVNGQPMLDTLLGGA</sequence>
<dbReference type="Proteomes" id="UP000004550">
    <property type="component" value="Chromosome"/>
</dbReference>
<gene>
    <name evidence="5" type="ORF">SIDU_06020</name>
</gene>
<evidence type="ECO:0000256" key="1">
    <source>
        <dbReference type="ARBA" id="ARBA00004328"/>
    </source>
</evidence>
<name>A0A1L5BMM3_SPHIB</name>
<proteinExistence type="predicted"/>
<accession>A0A1L5BMM3</accession>
<evidence type="ECO:0000256" key="4">
    <source>
        <dbReference type="SAM" id="Coils"/>
    </source>
</evidence>